<sequence>MKPKDGKKVTAIYDATVALIGEVGLAGLRMSAIAEKAKLASGTLYIYFESKEHLLNALYSKIMMEGTIQLLPNITHLPVKKQLYVIWESVIRFRYGRNDEMIFLDQFRYSPMISEENSKLTEKFISHVEKMLDSGKEEMIVKELDNHFLIPLLYGYANDLSRYLVVRNVALTEEVITRSFGICWDAIKA</sequence>
<dbReference type="PRINTS" id="PR00455">
    <property type="entry name" value="HTHTETR"/>
</dbReference>
<dbReference type="Pfam" id="PF22604">
    <property type="entry name" value="TetR_HI_0893_C"/>
    <property type="match status" value="1"/>
</dbReference>
<proteinExistence type="predicted"/>
<dbReference type="InterPro" id="IPR050624">
    <property type="entry name" value="HTH-type_Tx_Regulator"/>
</dbReference>
<evidence type="ECO:0000313" key="5">
    <source>
        <dbReference type="Proteomes" id="UP000475249"/>
    </source>
</evidence>
<evidence type="ECO:0000256" key="2">
    <source>
        <dbReference type="PROSITE-ProRule" id="PRU00335"/>
    </source>
</evidence>
<evidence type="ECO:0000259" key="3">
    <source>
        <dbReference type="PROSITE" id="PS50977"/>
    </source>
</evidence>
<keyword evidence="1 2" id="KW-0238">DNA-binding</keyword>
<dbReference type="InterPro" id="IPR001647">
    <property type="entry name" value="HTH_TetR"/>
</dbReference>
<dbReference type="InterPro" id="IPR054422">
    <property type="entry name" value="TetR-like_HI_0893_C"/>
</dbReference>
<dbReference type="Gene3D" id="1.10.357.10">
    <property type="entry name" value="Tetracycline Repressor, domain 2"/>
    <property type="match status" value="1"/>
</dbReference>
<protein>
    <submittedName>
        <fullName evidence="4">TetR family transcriptional regulator</fullName>
    </submittedName>
</protein>
<dbReference type="PANTHER" id="PTHR43479">
    <property type="entry name" value="ACREF/ENVCD OPERON REPRESSOR-RELATED"/>
    <property type="match status" value="1"/>
</dbReference>
<dbReference type="Proteomes" id="UP000475249">
    <property type="component" value="Unassembled WGS sequence"/>
</dbReference>
<dbReference type="InterPro" id="IPR009057">
    <property type="entry name" value="Homeodomain-like_sf"/>
</dbReference>
<accession>A0A6L9EB20</accession>
<feature type="DNA-binding region" description="H-T-H motif" evidence="2">
    <location>
        <begin position="29"/>
        <end position="48"/>
    </location>
</feature>
<comment type="caution">
    <text evidence="4">The sequence shown here is derived from an EMBL/GenBank/DDBJ whole genome shotgun (WGS) entry which is preliminary data.</text>
</comment>
<reference evidence="4 5" key="1">
    <citation type="submission" date="2020-01" db="EMBL/GenBank/DDBJ databases">
        <title>Bacteria diversity of Porities sp.</title>
        <authorList>
            <person name="Wang G."/>
        </authorList>
    </citation>
    <scope>NUCLEOTIDE SEQUENCE [LARGE SCALE GENOMIC DNA]</scope>
    <source>
        <strain evidence="4 5">R33</strain>
    </source>
</reference>
<evidence type="ECO:0000313" key="4">
    <source>
        <dbReference type="EMBL" id="NAS11758.1"/>
    </source>
</evidence>
<dbReference type="Pfam" id="PF00440">
    <property type="entry name" value="TetR_N"/>
    <property type="match status" value="1"/>
</dbReference>
<dbReference type="RefSeq" id="WP_161434805.1">
    <property type="nucleotide sequence ID" value="NZ_WXYO01000003.1"/>
</dbReference>
<dbReference type="SUPFAM" id="SSF46689">
    <property type="entry name" value="Homeodomain-like"/>
    <property type="match status" value="1"/>
</dbReference>
<organism evidence="4 5">
    <name type="scientific">Poritiphilus flavus</name>
    <dbReference type="NCBI Taxonomy" id="2697053"/>
    <lineage>
        <taxon>Bacteria</taxon>
        <taxon>Pseudomonadati</taxon>
        <taxon>Bacteroidota</taxon>
        <taxon>Flavobacteriia</taxon>
        <taxon>Flavobacteriales</taxon>
        <taxon>Flavobacteriaceae</taxon>
        <taxon>Poritiphilus</taxon>
    </lineage>
</organism>
<name>A0A6L9EB20_9FLAO</name>
<dbReference type="PROSITE" id="PS50977">
    <property type="entry name" value="HTH_TETR_2"/>
    <property type="match status" value="1"/>
</dbReference>
<gene>
    <name evidence="4" type="ORF">GTQ38_07070</name>
</gene>
<feature type="domain" description="HTH tetR-type" evidence="3">
    <location>
        <begin position="6"/>
        <end position="66"/>
    </location>
</feature>
<dbReference type="PANTHER" id="PTHR43479:SF11">
    <property type="entry name" value="ACREF_ENVCD OPERON REPRESSOR-RELATED"/>
    <property type="match status" value="1"/>
</dbReference>
<keyword evidence="5" id="KW-1185">Reference proteome</keyword>
<dbReference type="GO" id="GO:0003677">
    <property type="term" value="F:DNA binding"/>
    <property type="evidence" value="ECO:0007669"/>
    <property type="project" value="UniProtKB-UniRule"/>
</dbReference>
<evidence type="ECO:0000256" key="1">
    <source>
        <dbReference type="ARBA" id="ARBA00023125"/>
    </source>
</evidence>
<dbReference type="EMBL" id="WXYO01000003">
    <property type="protein sequence ID" value="NAS11758.1"/>
    <property type="molecule type" value="Genomic_DNA"/>
</dbReference>
<dbReference type="AlphaFoldDB" id="A0A6L9EB20"/>